<dbReference type="OrthoDB" id="28127at2759"/>
<dbReference type="Proteomes" id="UP000654075">
    <property type="component" value="Unassembled WGS sequence"/>
</dbReference>
<dbReference type="GO" id="GO:0016925">
    <property type="term" value="P:protein sumoylation"/>
    <property type="evidence" value="ECO:0007669"/>
    <property type="project" value="TreeGrafter"/>
</dbReference>
<evidence type="ECO:0000256" key="2">
    <source>
        <dbReference type="ARBA" id="ARBA00022771"/>
    </source>
</evidence>
<feature type="region of interest" description="Disordered" evidence="5">
    <location>
        <begin position="96"/>
        <end position="115"/>
    </location>
</feature>
<accession>A0A813GMP1</accession>
<feature type="compositionally biased region" description="Polar residues" evidence="5">
    <location>
        <begin position="129"/>
        <end position="140"/>
    </location>
</feature>
<dbReference type="AlphaFoldDB" id="A0A813GMP1"/>
<dbReference type="InterPro" id="IPR013083">
    <property type="entry name" value="Znf_RING/FYVE/PHD"/>
</dbReference>
<organism evidence="7 8">
    <name type="scientific">Polarella glacialis</name>
    <name type="common">Dinoflagellate</name>
    <dbReference type="NCBI Taxonomy" id="89957"/>
    <lineage>
        <taxon>Eukaryota</taxon>
        <taxon>Sar</taxon>
        <taxon>Alveolata</taxon>
        <taxon>Dinophyceae</taxon>
        <taxon>Suessiales</taxon>
        <taxon>Suessiaceae</taxon>
        <taxon>Polarella</taxon>
    </lineage>
</organism>
<evidence type="ECO:0000313" key="8">
    <source>
        <dbReference type="Proteomes" id="UP000654075"/>
    </source>
</evidence>
<feature type="compositionally biased region" description="Basic residues" evidence="5">
    <location>
        <begin position="214"/>
        <end position="223"/>
    </location>
</feature>
<feature type="compositionally biased region" description="Basic and acidic residues" evidence="5">
    <location>
        <begin position="145"/>
        <end position="169"/>
    </location>
</feature>
<dbReference type="Gene3D" id="3.30.40.10">
    <property type="entry name" value="Zinc/RING finger domain, C3HC4 (zinc finger)"/>
    <property type="match status" value="1"/>
</dbReference>
<dbReference type="PANTHER" id="PTHR10782:SF4">
    <property type="entry name" value="TONALLI, ISOFORM E"/>
    <property type="match status" value="1"/>
</dbReference>
<feature type="compositionally biased region" description="Basic and acidic residues" evidence="5">
    <location>
        <begin position="185"/>
        <end position="194"/>
    </location>
</feature>
<evidence type="ECO:0000256" key="4">
    <source>
        <dbReference type="PROSITE-ProRule" id="PRU00452"/>
    </source>
</evidence>
<dbReference type="GO" id="GO:0061665">
    <property type="term" value="F:SUMO ligase activity"/>
    <property type="evidence" value="ECO:0007669"/>
    <property type="project" value="TreeGrafter"/>
</dbReference>
<evidence type="ECO:0000259" key="6">
    <source>
        <dbReference type="PROSITE" id="PS51044"/>
    </source>
</evidence>
<evidence type="ECO:0000256" key="5">
    <source>
        <dbReference type="SAM" id="MobiDB-lite"/>
    </source>
</evidence>
<keyword evidence="2 4" id="KW-0863">Zinc-finger</keyword>
<keyword evidence="3" id="KW-0862">Zinc</keyword>
<sequence>MTTPVVGRWCQHLQCFDVKSYLVTTRQQRNLGHRWQCPVCARLTRPEDLQVDPYVQEILSDGIWVKDGCCATDEDEVRFARDGSWSVVAASRGAASSPEVVLSDDSSDSDLEVCSPKSDFDSEYFEFSGPTTLRDNTVGNAQEPGGEKLDTDKDKSDKKVGKDNKDKKEKKDKKKKKGKKKRKDTKKEHHDKKDKQHKKDKKDKKSKSHDGEKRNHKAAHTKKARNEAEPETAELEDAPAGHIAYDAVKELPAHQNPYAYFIFRRSDETIRLQATEKQAGSLAHAAKICRLCYMRLAAGDSRSDVFAYRTELYHRINPPK</sequence>
<protein>
    <recommendedName>
        <fullName evidence="6">SP-RING-type domain-containing protein</fullName>
    </recommendedName>
</protein>
<gene>
    <name evidence="7" type="ORF">PGLA1383_LOCUS43475</name>
</gene>
<dbReference type="InterPro" id="IPR004181">
    <property type="entry name" value="Znf_MIZ"/>
</dbReference>
<keyword evidence="8" id="KW-1185">Reference proteome</keyword>
<dbReference type="PANTHER" id="PTHR10782">
    <property type="entry name" value="ZINC FINGER MIZ DOMAIN-CONTAINING PROTEIN"/>
    <property type="match status" value="1"/>
</dbReference>
<reference evidence="7" key="1">
    <citation type="submission" date="2021-02" db="EMBL/GenBank/DDBJ databases">
        <authorList>
            <person name="Dougan E. K."/>
            <person name="Rhodes N."/>
            <person name="Thang M."/>
            <person name="Chan C."/>
        </authorList>
    </citation>
    <scope>NUCLEOTIDE SEQUENCE</scope>
</reference>
<name>A0A813GMP1_POLGL</name>
<feature type="domain" description="SP-RING-type" evidence="6">
    <location>
        <begin position="1"/>
        <end position="64"/>
    </location>
</feature>
<feature type="region of interest" description="Disordered" evidence="5">
    <location>
        <begin position="125"/>
        <end position="239"/>
    </location>
</feature>
<dbReference type="Pfam" id="PF02891">
    <property type="entry name" value="zf-MIZ"/>
    <property type="match status" value="1"/>
</dbReference>
<keyword evidence="1" id="KW-0479">Metal-binding</keyword>
<feature type="compositionally biased region" description="Basic residues" evidence="5">
    <location>
        <begin position="170"/>
        <end position="184"/>
    </location>
</feature>
<dbReference type="GO" id="GO:0008270">
    <property type="term" value="F:zinc ion binding"/>
    <property type="evidence" value="ECO:0007669"/>
    <property type="project" value="UniProtKB-KW"/>
</dbReference>
<feature type="compositionally biased region" description="Basic residues" evidence="5">
    <location>
        <begin position="195"/>
        <end position="207"/>
    </location>
</feature>
<evidence type="ECO:0000256" key="3">
    <source>
        <dbReference type="ARBA" id="ARBA00022833"/>
    </source>
</evidence>
<dbReference type="PROSITE" id="PS51044">
    <property type="entry name" value="ZF_SP_RING"/>
    <property type="match status" value="1"/>
</dbReference>
<dbReference type="EMBL" id="CAJNNV010028989">
    <property type="protein sequence ID" value="CAE8626548.1"/>
    <property type="molecule type" value="Genomic_DNA"/>
</dbReference>
<proteinExistence type="predicted"/>
<evidence type="ECO:0000256" key="1">
    <source>
        <dbReference type="ARBA" id="ARBA00022723"/>
    </source>
</evidence>
<evidence type="ECO:0000313" key="7">
    <source>
        <dbReference type="EMBL" id="CAE8626548.1"/>
    </source>
</evidence>
<comment type="caution">
    <text evidence="7">The sequence shown here is derived from an EMBL/GenBank/DDBJ whole genome shotgun (WGS) entry which is preliminary data.</text>
</comment>
<dbReference type="GO" id="GO:0000785">
    <property type="term" value="C:chromatin"/>
    <property type="evidence" value="ECO:0007669"/>
    <property type="project" value="TreeGrafter"/>
</dbReference>